<keyword evidence="10" id="KW-0812">Transmembrane</keyword>
<dbReference type="PANTHER" id="PTHR43065:SF10">
    <property type="entry name" value="PEROXIDE STRESS-ACTIVATED HISTIDINE KINASE MAK3"/>
    <property type="match status" value="1"/>
</dbReference>
<dbReference type="CDD" id="cd00075">
    <property type="entry name" value="HATPase"/>
    <property type="match status" value="1"/>
</dbReference>
<reference evidence="12 13" key="1">
    <citation type="submission" date="2019-05" db="EMBL/GenBank/DDBJ databases">
        <title>The Complete Genome Sequence of the n-alkane-degrading Desulfoglaeba alkanexedens ALDC reveals multiple alkylsuccinate synthase gene clusters.</title>
        <authorList>
            <person name="Callaghan A.V."/>
            <person name="Davidova I.A."/>
            <person name="Duncan K.E."/>
            <person name="Morris B."/>
            <person name="McInerney M.J."/>
        </authorList>
    </citation>
    <scope>NUCLEOTIDE SEQUENCE [LARGE SCALE GENOMIC DNA]</scope>
    <source>
        <strain evidence="12 13">ALDC</strain>
    </source>
</reference>
<keyword evidence="4" id="KW-0808">Transferase</keyword>
<evidence type="ECO:0000256" key="2">
    <source>
        <dbReference type="ARBA" id="ARBA00012438"/>
    </source>
</evidence>
<dbReference type="Gene3D" id="1.10.287.130">
    <property type="match status" value="1"/>
</dbReference>
<dbReference type="InterPro" id="IPR036097">
    <property type="entry name" value="HisK_dim/P_sf"/>
</dbReference>
<keyword evidence="6 12" id="KW-0418">Kinase</keyword>
<dbReference type="PROSITE" id="PS50109">
    <property type="entry name" value="HIS_KIN"/>
    <property type="match status" value="1"/>
</dbReference>
<dbReference type="AlphaFoldDB" id="A0A4P8L0Z5"/>
<dbReference type="GO" id="GO:0005524">
    <property type="term" value="F:ATP binding"/>
    <property type="evidence" value="ECO:0007669"/>
    <property type="project" value="UniProtKB-KW"/>
</dbReference>
<dbReference type="PANTHER" id="PTHR43065">
    <property type="entry name" value="SENSOR HISTIDINE KINASE"/>
    <property type="match status" value="1"/>
</dbReference>
<dbReference type="CDD" id="cd00082">
    <property type="entry name" value="HisKA"/>
    <property type="match status" value="1"/>
</dbReference>
<dbReference type="EMBL" id="CP040098">
    <property type="protein sequence ID" value="QCQ21526.1"/>
    <property type="molecule type" value="Genomic_DNA"/>
</dbReference>
<reference evidence="12 13" key="2">
    <citation type="submission" date="2019-05" db="EMBL/GenBank/DDBJ databases">
        <authorList>
            <person name="Suflita J.M."/>
            <person name="Marks C.R."/>
        </authorList>
    </citation>
    <scope>NUCLEOTIDE SEQUENCE [LARGE SCALE GENOMIC DNA]</scope>
    <source>
        <strain evidence="12 13">ALDC</strain>
    </source>
</reference>
<dbReference type="InterPro" id="IPR005467">
    <property type="entry name" value="His_kinase_dom"/>
</dbReference>
<evidence type="ECO:0000256" key="8">
    <source>
        <dbReference type="ARBA" id="ARBA00023012"/>
    </source>
</evidence>
<name>A0A4P8L0Z5_9BACT</name>
<protein>
    <recommendedName>
        <fullName evidence="2">histidine kinase</fullName>
        <ecNumber evidence="2">2.7.13.3</ecNumber>
    </recommendedName>
</protein>
<dbReference type="InterPro" id="IPR036890">
    <property type="entry name" value="HATPase_C_sf"/>
</dbReference>
<dbReference type="SUPFAM" id="SSF55874">
    <property type="entry name" value="ATPase domain of HSP90 chaperone/DNA topoisomerase II/histidine kinase"/>
    <property type="match status" value="1"/>
</dbReference>
<keyword evidence="9" id="KW-0175">Coiled coil</keyword>
<evidence type="ECO:0000313" key="12">
    <source>
        <dbReference type="EMBL" id="QCQ21526.1"/>
    </source>
</evidence>
<evidence type="ECO:0000259" key="11">
    <source>
        <dbReference type="PROSITE" id="PS50109"/>
    </source>
</evidence>
<keyword evidence="3" id="KW-0597">Phosphoprotein</keyword>
<dbReference type="InterPro" id="IPR004358">
    <property type="entry name" value="Sig_transdc_His_kin-like_C"/>
</dbReference>
<dbReference type="SUPFAM" id="SSF47384">
    <property type="entry name" value="Homodimeric domain of signal transducing histidine kinase"/>
    <property type="match status" value="1"/>
</dbReference>
<comment type="catalytic activity">
    <reaction evidence="1">
        <text>ATP + protein L-histidine = ADP + protein N-phospho-L-histidine.</text>
        <dbReference type="EC" id="2.7.13.3"/>
    </reaction>
</comment>
<evidence type="ECO:0000313" key="13">
    <source>
        <dbReference type="Proteomes" id="UP000298602"/>
    </source>
</evidence>
<keyword evidence="8" id="KW-0902">Two-component regulatory system</keyword>
<feature type="transmembrane region" description="Helical" evidence="10">
    <location>
        <begin position="185"/>
        <end position="205"/>
    </location>
</feature>
<dbReference type="EC" id="2.7.13.3" evidence="2"/>
<keyword evidence="13" id="KW-1185">Reference proteome</keyword>
<evidence type="ECO:0000256" key="9">
    <source>
        <dbReference type="SAM" id="Coils"/>
    </source>
</evidence>
<dbReference type="SMART" id="SM00388">
    <property type="entry name" value="HisKA"/>
    <property type="match status" value="1"/>
</dbReference>
<dbReference type="Pfam" id="PF00512">
    <property type="entry name" value="HisKA"/>
    <property type="match status" value="1"/>
</dbReference>
<keyword evidence="10" id="KW-1133">Transmembrane helix</keyword>
<dbReference type="Gene3D" id="3.30.565.10">
    <property type="entry name" value="Histidine kinase-like ATPase, C-terminal domain"/>
    <property type="match status" value="1"/>
</dbReference>
<evidence type="ECO:0000256" key="1">
    <source>
        <dbReference type="ARBA" id="ARBA00000085"/>
    </source>
</evidence>
<dbReference type="RefSeq" id="WP_137423497.1">
    <property type="nucleotide sequence ID" value="NZ_CP040098.1"/>
</dbReference>
<dbReference type="InterPro" id="IPR003661">
    <property type="entry name" value="HisK_dim/P_dom"/>
</dbReference>
<dbReference type="InterPro" id="IPR003594">
    <property type="entry name" value="HATPase_dom"/>
</dbReference>
<feature type="coiled-coil region" evidence="9">
    <location>
        <begin position="232"/>
        <end position="259"/>
    </location>
</feature>
<evidence type="ECO:0000256" key="7">
    <source>
        <dbReference type="ARBA" id="ARBA00022840"/>
    </source>
</evidence>
<organism evidence="12 13">
    <name type="scientific">Desulfoglaeba alkanexedens ALDC</name>
    <dbReference type="NCBI Taxonomy" id="980445"/>
    <lineage>
        <taxon>Bacteria</taxon>
        <taxon>Pseudomonadati</taxon>
        <taxon>Thermodesulfobacteriota</taxon>
        <taxon>Syntrophobacteria</taxon>
        <taxon>Syntrophobacterales</taxon>
        <taxon>Syntrophobacteraceae</taxon>
        <taxon>Desulfoglaeba</taxon>
    </lineage>
</organism>
<feature type="transmembrane region" description="Helical" evidence="10">
    <location>
        <begin position="12"/>
        <end position="32"/>
    </location>
</feature>
<accession>A0A4P8L0Z5</accession>
<gene>
    <name evidence="12" type="ORF">FDQ92_04650</name>
</gene>
<keyword evidence="7" id="KW-0067">ATP-binding</keyword>
<dbReference type="KEGG" id="dax:FDQ92_04650"/>
<dbReference type="Proteomes" id="UP000298602">
    <property type="component" value="Chromosome"/>
</dbReference>
<evidence type="ECO:0000256" key="4">
    <source>
        <dbReference type="ARBA" id="ARBA00022679"/>
    </source>
</evidence>
<evidence type="ECO:0000256" key="3">
    <source>
        <dbReference type="ARBA" id="ARBA00022553"/>
    </source>
</evidence>
<dbReference type="OrthoDB" id="9781147at2"/>
<keyword evidence="10" id="KW-0472">Membrane</keyword>
<dbReference type="Pfam" id="PF02518">
    <property type="entry name" value="HATPase_c"/>
    <property type="match status" value="1"/>
</dbReference>
<dbReference type="SMART" id="SM00387">
    <property type="entry name" value="HATPase_c"/>
    <property type="match status" value="1"/>
</dbReference>
<evidence type="ECO:0000256" key="6">
    <source>
        <dbReference type="ARBA" id="ARBA00022777"/>
    </source>
</evidence>
<evidence type="ECO:0000256" key="5">
    <source>
        <dbReference type="ARBA" id="ARBA00022741"/>
    </source>
</evidence>
<sequence length="494" mass="56572">MLKRLSLRARILVLLGVLIGVNCAGALVTLWYTKRTQALYTSMVDRDVEALLAAQKLESSLVMQKGFVTYYFLNRDPQWLTQLSDYHGRFEDWLQRARQSAYLEEAREILNAIESEYIRYAHARDRVVHLYKEEKVEEGAELHWKVRDQFHAIYDLTEAYKRLHEARILEARERYSAQAKLVTRLAWSAIPATIVVGFVLGSILFGQVLEPIRRMALDSLPEGDLRRVGDEVKALSRRVRSLMDDVDEAHSQLEESREHLMQSEKLALVGKLAAGVAHSIRNPLTSVKMRLFSLERSLKLDTTQREDLEVISEEIRHIDTILRNFLEFSRPPKLKMQRISPSDVVDMTLQLLRHRLESYGVEVKVQRERRLPKISADPEQLKEVLVNLLLNACEAMTEGGVIQIREEEGVVPPRGRTLVIRVTDSGPGIPETLQDKVFEPFFSTKEEGSGLGLSIAKRIIEDHGGWMQVSSTGRQGTTFVIALPCEEQDHWLRS</sequence>
<dbReference type="PRINTS" id="PR00344">
    <property type="entry name" value="BCTRLSENSOR"/>
</dbReference>
<proteinExistence type="predicted"/>
<evidence type="ECO:0000256" key="10">
    <source>
        <dbReference type="SAM" id="Phobius"/>
    </source>
</evidence>
<feature type="domain" description="Histidine kinase" evidence="11">
    <location>
        <begin position="275"/>
        <end position="487"/>
    </location>
</feature>
<dbReference type="GO" id="GO:0000155">
    <property type="term" value="F:phosphorelay sensor kinase activity"/>
    <property type="evidence" value="ECO:0007669"/>
    <property type="project" value="InterPro"/>
</dbReference>
<keyword evidence="5" id="KW-0547">Nucleotide-binding</keyword>